<dbReference type="Gene3D" id="3.40.309.10">
    <property type="entry name" value="Aldehyde Dehydrogenase, Chain A, domain 2"/>
    <property type="match status" value="1"/>
</dbReference>
<dbReference type="Proteomes" id="UP000001744">
    <property type="component" value="Unassembled WGS sequence"/>
</dbReference>
<dbReference type="NCBIfam" id="NF001221">
    <property type="entry name" value="PRK00197.1"/>
    <property type="match status" value="1"/>
</dbReference>
<dbReference type="InterPro" id="IPR000965">
    <property type="entry name" value="GPR_dom"/>
</dbReference>
<keyword evidence="3" id="KW-0028">Amino-acid biosynthesis</keyword>
<evidence type="ECO:0000313" key="14">
    <source>
        <dbReference type="JaponicusDB" id="SJAG_00660"/>
    </source>
</evidence>
<dbReference type="EMBL" id="KE651166">
    <property type="protein sequence ID" value="EEB05639.1"/>
    <property type="molecule type" value="Genomic_DNA"/>
</dbReference>
<evidence type="ECO:0000256" key="3">
    <source>
        <dbReference type="ARBA" id="ARBA00022605"/>
    </source>
</evidence>
<dbReference type="InterPro" id="IPR016162">
    <property type="entry name" value="Ald_DH_N"/>
</dbReference>
<dbReference type="SUPFAM" id="SSF53720">
    <property type="entry name" value="ALDH-like"/>
    <property type="match status" value="1"/>
</dbReference>
<evidence type="ECO:0000313" key="15">
    <source>
        <dbReference type="Proteomes" id="UP000001744"/>
    </source>
</evidence>
<proteinExistence type="inferred from homology"/>
<dbReference type="GO" id="GO:0055129">
    <property type="term" value="P:L-proline biosynthetic process"/>
    <property type="evidence" value="ECO:0007669"/>
    <property type="project" value="UniProtKB-UniPathway"/>
</dbReference>
<dbReference type="eggNOG" id="KOG4165">
    <property type="taxonomic scope" value="Eukaryota"/>
</dbReference>
<dbReference type="RefSeq" id="XP_002171932.1">
    <property type="nucleotide sequence ID" value="XM_002171896.1"/>
</dbReference>
<comment type="similarity">
    <text evidence="9">Belongs to the gamma-glutamyl phosphate reductase family.</text>
</comment>
<dbReference type="HOGENOM" id="CLU_030231_0_1_1"/>
<evidence type="ECO:0000259" key="12">
    <source>
        <dbReference type="Pfam" id="PF00171"/>
    </source>
</evidence>
<comment type="function">
    <text evidence="8">Catalyzes the NADPH dependent reduction of L-gamma-glutamyl 5-phosphate into L-glutamate 5-semialdehyde and phosphate. The product spontaneously undergoes cyclization to form 1-pyrroline-5-carboxylate.</text>
</comment>
<name>B6JW88_SCHJY</name>
<organism evidence="13 15">
    <name type="scientific">Schizosaccharomyces japonicus (strain yFS275 / FY16936)</name>
    <name type="common">Fission yeast</name>
    <dbReference type="NCBI Taxonomy" id="402676"/>
    <lineage>
        <taxon>Eukaryota</taxon>
        <taxon>Fungi</taxon>
        <taxon>Dikarya</taxon>
        <taxon>Ascomycota</taxon>
        <taxon>Taphrinomycotina</taxon>
        <taxon>Schizosaccharomycetes</taxon>
        <taxon>Schizosaccharomycetales</taxon>
        <taxon>Schizosaccharomycetaceae</taxon>
        <taxon>Schizosaccharomyces</taxon>
    </lineage>
</organism>
<evidence type="ECO:0000256" key="10">
    <source>
        <dbReference type="ARBA" id="ARBA00075718"/>
    </source>
</evidence>
<dbReference type="EC" id="1.2.1.41" evidence="2"/>
<dbReference type="Pfam" id="PF00171">
    <property type="entry name" value="Aldedh"/>
    <property type="match status" value="1"/>
</dbReference>
<dbReference type="GO" id="GO:0004350">
    <property type="term" value="F:glutamate-5-semialdehyde dehydrogenase activity"/>
    <property type="evidence" value="ECO:0000318"/>
    <property type="project" value="GO_Central"/>
</dbReference>
<sequence>MSLKEIAREAKDAFSSIQALSSEERDEALQLIFDELKTAKNQVLEANTLDMEAAEKLLAEGKMSKSMCKRLDLRVSEKYESMMQGVLDVKNLPDPLGHISYANKIDDGLELYRVSCAVGVLLVIFEARPEVVVNITSLAIKSGNAVILKGGKESTHSFDALSNVIRKALSKSKVPLDAVQLVHSRDEVSQLLQLDEYIDLVIPRGSDTLVKNIKNNTKIPVLGHSKGLCSVYVHEDADLDQAVKLVWDSKTNYPAACNAVETVLINQSVLESHFPAITKKLIDSGVEVRCDDASYAVAAKALPEAVASGKLKHSVVEDYDTEFSDLILCVKVVNSLSEAIQHINLHGSKHTDCIITTNEAAAKRFMTGVDAAGVYWNASTRFADGFRYGFGTEVGISTNKIHARGPMGLEGLTIYKYMLRGHGQIVGDYGVGPGKRSFKHEPLPAKHVSEL</sequence>
<comment type="catalytic activity">
    <reaction evidence="7">
        <text>L-glutamate 5-semialdehyde + phosphate + NADP(+) = L-glutamyl 5-phosphate + NADPH + H(+)</text>
        <dbReference type="Rhea" id="RHEA:19541"/>
        <dbReference type="ChEBI" id="CHEBI:15378"/>
        <dbReference type="ChEBI" id="CHEBI:43474"/>
        <dbReference type="ChEBI" id="CHEBI:57783"/>
        <dbReference type="ChEBI" id="CHEBI:58066"/>
        <dbReference type="ChEBI" id="CHEBI:58274"/>
        <dbReference type="ChEBI" id="CHEBI:58349"/>
        <dbReference type="EC" id="1.2.1.41"/>
    </reaction>
</comment>
<dbReference type="PIRSF" id="PIRSF000151">
    <property type="entry name" value="GPR"/>
    <property type="match status" value="1"/>
</dbReference>
<evidence type="ECO:0000256" key="7">
    <source>
        <dbReference type="ARBA" id="ARBA00049024"/>
    </source>
</evidence>
<keyword evidence="15" id="KW-1185">Reference proteome</keyword>
<dbReference type="FunFam" id="3.40.309.10:FF:000006">
    <property type="entry name" value="Gamma-glutamyl phosphate reductase"/>
    <property type="match status" value="1"/>
</dbReference>
<keyword evidence="4" id="KW-0641">Proline biosynthesis</keyword>
<evidence type="ECO:0000256" key="6">
    <source>
        <dbReference type="ARBA" id="ARBA00023002"/>
    </source>
</evidence>
<dbReference type="JaponicusDB" id="SJAG_00660">
    <property type="gene designation" value="pro1"/>
</dbReference>
<evidence type="ECO:0000256" key="8">
    <source>
        <dbReference type="ARBA" id="ARBA00059423"/>
    </source>
</evidence>
<dbReference type="PROSITE" id="PS01223">
    <property type="entry name" value="PROA"/>
    <property type="match status" value="1"/>
</dbReference>
<keyword evidence="6" id="KW-0560">Oxidoreductase</keyword>
<dbReference type="InterPro" id="IPR016163">
    <property type="entry name" value="Ald_DH_C"/>
</dbReference>
<protein>
    <recommendedName>
        <fullName evidence="2">glutamate-5-semialdehyde dehydrogenase</fullName>
        <ecNumber evidence="2">1.2.1.41</ecNumber>
    </recommendedName>
    <alternativeName>
        <fullName evidence="11">Glutamate-5-semialdehyde dehydrogenase</fullName>
    </alternativeName>
    <alternativeName>
        <fullName evidence="10">Glutamyl-gamma-semialdehyde dehydrogenase</fullName>
    </alternativeName>
</protein>
<evidence type="ECO:0000256" key="1">
    <source>
        <dbReference type="ARBA" id="ARBA00004985"/>
    </source>
</evidence>
<feature type="domain" description="Aldehyde dehydrogenase" evidence="12">
    <location>
        <begin position="4"/>
        <end position="281"/>
    </location>
</feature>
<evidence type="ECO:0000256" key="11">
    <source>
        <dbReference type="ARBA" id="ARBA00077451"/>
    </source>
</evidence>
<dbReference type="NCBIfam" id="TIGR00407">
    <property type="entry name" value="proA"/>
    <property type="match status" value="1"/>
</dbReference>
<dbReference type="VEuPathDB" id="FungiDB:SJAG_00660"/>
<keyword evidence="5" id="KW-0521">NADP</keyword>
<dbReference type="InterPro" id="IPR015590">
    <property type="entry name" value="Aldehyde_DH_dom"/>
</dbReference>
<dbReference type="InterPro" id="IPR012134">
    <property type="entry name" value="Glu-5-SA_DH"/>
</dbReference>
<dbReference type="Gene3D" id="3.40.605.10">
    <property type="entry name" value="Aldehyde Dehydrogenase, Chain A, domain 1"/>
    <property type="match status" value="1"/>
</dbReference>
<dbReference type="STRING" id="402676.B6JW88"/>
<dbReference type="AlphaFoldDB" id="B6JW88"/>
<evidence type="ECO:0000256" key="9">
    <source>
        <dbReference type="ARBA" id="ARBA00060997"/>
    </source>
</evidence>
<reference evidence="13 15" key="1">
    <citation type="journal article" date="2011" name="Science">
        <title>Comparative functional genomics of the fission yeasts.</title>
        <authorList>
            <person name="Rhind N."/>
            <person name="Chen Z."/>
            <person name="Yassour M."/>
            <person name="Thompson D.A."/>
            <person name="Haas B.J."/>
            <person name="Habib N."/>
            <person name="Wapinski I."/>
            <person name="Roy S."/>
            <person name="Lin M.F."/>
            <person name="Heiman D.I."/>
            <person name="Young S.K."/>
            <person name="Furuya K."/>
            <person name="Guo Y."/>
            <person name="Pidoux A."/>
            <person name="Chen H.M."/>
            <person name="Robbertse B."/>
            <person name="Goldberg J.M."/>
            <person name="Aoki K."/>
            <person name="Bayne E.H."/>
            <person name="Berlin A.M."/>
            <person name="Desjardins C.A."/>
            <person name="Dobbs E."/>
            <person name="Dukaj L."/>
            <person name="Fan L."/>
            <person name="FitzGerald M.G."/>
            <person name="French C."/>
            <person name="Gujja S."/>
            <person name="Hansen K."/>
            <person name="Keifenheim D."/>
            <person name="Levin J.Z."/>
            <person name="Mosher R.A."/>
            <person name="Mueller C.A."/>
            <person name="Pfiffner J."/>
            <person name="Priest M."/>
            <person name="Russ C."/>
            <person name="Smialowska A."/>
            <person name="Swoboda P."/>
            <person name="Sykes S.M."/>
            <person name="Vaughn M."/>
            <person name="Vengrova S."/>
            <person name="Yoder R."/>
            <person name="Zeng Q."/>
            <person name="Allshire R."/>
            <person name="Baulcombe D."/>
            <person name="Birren B.W."/>
            <person name="Brown W."/>
            <person name="Ekwall K."/>
            <person name="Kellis M."/>
            <person name="Leatherwood J."/>
            <person name="Levin H."/>
            <person name="Margalit H."/>
            <person name="Martienssen R."/>
            <person name="Nieduszynski C.A."/>
            <person name="Spatafora J.W."/>
            <person name="Friedman N."/>
            <person name="Dalgaard J.Z."/>
            <person name="Baumann P."/>
            <person name="Niki H."/>
            <person name="Regev A."/>
            <person name="Nusbaum C."/>
        </authorList>
    </citation>
    <scope>NUCLEOTIDE SEQUENCE [LARGE SCALE GENOMIC DNA]</scope>
    <source>
        <strain evidence="15">yFS275 / FY16936</strain>
    </source>
</reference>
<dbReference type="PANTHER" id="PTHR11063">
    <property type="entry name" value="GLUTAMATE SEMIALDEHYDE DEHYDROGENASE"/>
    <property type="match status" value="1"/>
</dbReference>
<dbReference type="PANTHER" id="PTHR11063:SF8">
    <property type="entry name" value="DELTA-1-PYRROLINE-5-CARBOXYLATE SYNTHASE"/>
    <property type="match status" value="1"/>
</dbReference>
<accession>B6JW88</accession>
<gene>
    <name evidence="14" type="primary">pro1</name>
    <name evidence="13" type="ORF">SJAG_00660</name>
</gene>
<dbReference type="HAMAP" id="MF_00412">
    <property type="entry name" value="ProA"/>
    <property type="match status" value="1"/>
</dbReference>
<dbReference type="UniPathway" id="UPA00098">
    <property type="reaction ID" value="UER00360"/>
</dbReference>
<evidence type="ECO:0000256" key="5">
    <source>
        <dbReference type="ARBA" id="ARBA00022857"/>
    </source>
</evidence>
<evidence type="ECO:0000313" key="13">
    <source>
        <dbReference type="EMBL" id="EEB05639.1"/>
    </source>
</evidence>
<dbReference type="InterPro" id="IPR016161">
    <property type="entry name" value="Ald_DH/histidinol_DH"/>
</dbReference>
<dbReference type="InterPro" id="IPR020593">
    <property type="entry name" value="G-glutamylP_reductase_CS"/>
</dbReference>
<evidence type="ECO:0000256" key="2">
    <source>
        <dbReference type="ARBA" id="ARBA00013002"/>
    </source>
</evidence>
<dbReference type="OMA" id="KTQRYGT"/>
<dbReference type="CDD" id="cd07079">
    <property type="entry name" value="ALDH_F18-19_ProA-GPR"/>
    <property type="match status" value="1"/>
</dbReference>
<evidence type="ECO:0000256" key="4">
    <source>
        <dbReference type="ARBA" id="ARBA00022650"/>
    </source>
</evidence>
<dbReference type="GeneID" id="7050698"/>
<dbReference type="GO" id="GO:0050661">
    <property type="term" value="F:NADP binding"/>
    <property type="evidence" value="ECO:0007669"/>
    <property type="project" value="InterPro"/>
</dbReference>
<dbReference type="OrthoDB" id="1934954at2759"/>
<comment type="pathway">
    <text evidence="1">Amino-acid biosynthesis; L-proline biosynthesis; L-glutamate 5-semialdehyde from L-glutamate: step 2/2.</text>
</comment>